<proteinExistence type="predicted"/>
<dbReference type="AlphaFoldDB" id="A0A914P8I4"/>
<reference evidence="2" key="1">
    <citation type="submission" date="2022-11" db="UniProtKB">
        <authorList>
            <consortium name="WormBaseParasite"/>
        </authorList>
    </citation>
    <scope>IDENTIFICATION</scope>
</reference>
<dbReference type="Proteomes" id="UP000887578">
    <property type="component" value="Unplaced"/>
</dbReference>
<name>A0A914P8I4_9BILA</name>
<evidence type="ECO:0000313" key="1">
    <source>
        <dbReference type="Proteomes" id="UP000887578"/>
    </source>
</evidence>
<keyword evidence="1" id="KW-1185">Reference proteome</keyword>
<protein>
    <submittedName>
        <fullName evidence="2">Uncharacterized protein</fullName>
    </submittedName>
</protein>
<evidence type="ECO:0000313" key="2">
    <source>
        <dbReference type="WBParaSite" id="PDA_v2.g1435.t1"/>
    </source>
</evidence>
<accession>A0A914P8I4</accession>
<organism evidence="1 2">
    <name type="scientific">Panagrolaimus davidi</name>
    <dbReference type="NCBI Taxonomy" id="227884"/>
    <lineage>
        <taxon>Eukaryota</taxon>
        <taxon>Metazoa</taxon>
        <taxon>Ecdysozoa</taxon>
        <taxon>Nematoda</taxon>
        <taxon>Chromadorea</taxon>
        <taxon>Rhabditida</taxon>
        <taxon>Tylenchina</taxon>
        <taxon>Panagrolaimomorpha</taxon>
        <taxon>Panagrolaimoidea</taxon>
        <taxon>Panagrolaimidae</taxon>
        <taxon>Panagrolaimus</taxon>
    </lineage>
</organism>
<sequence length="166" mass="19332">MDVIVQYPTKLTFPTDVLKWMKANAKHQISLKLMQVCKYFQHKEFPYFVIKSIYGDDEVWNYRTLDGQIYHNFVDISKPIWITDAITLMFSKTLPILLSKVVVCDIKILNLSIHSCLQWNEFKFLTASGKIEIFTLESTKILDAKGNQACLEELFKCLPNVKTVEM</sequence>
<dbReference type="WBParaSite" id="PDA_v2.g1435.t1">
    <property type="protein sequence ID" value="PDA_v2.g1435.t1"/>
    <property type="gene ID" value="PDA_v2.g1435"/>
</dbReference>